<dbReference type="GO" id="GO:0048476">
    <property type="term" value="C:Holliday junction resolvase complex"/>
    <property type="evidence" value="ECO:0007669"/>
    <property type="project" value="UniProtKB-UniRule"/>
</dbReference>
<evidence type="ECO:0000313" key="10">
    <source>
        <dbReference type="Proteomes" id="UP001226160"/>
    </source>
</evidence>
<dbReference type="InterPro" id="IPR012340">
    <property type="entry name" value="NA-bd_OB-fold"/>
</dbReference>
<dbReference type="CDD" id="cd14332">
    <property type="entry name" value="UBA_RuvA_C"/>
    <property type="match status" value="1"/>
</dbReference>
<reference evidence="9" key="1">
    <citation type="submission" date="2023-05" db="EMBL/GenBank/DDBJ databases">
        <title>Metabolic capabilities are highly conserved among human nasal-associated Corynebacterium species in pangenomic analyses.</title>
        <authorList>
            <person name="Tran T.H."/>
            <person name="Roberts A.Q."/>
            <person name="Escapa I.F."/>
            <person name="Gao W."/>
            <person name="Conlan S."/>
            <person name="Kong H."/>
            <person name="Segre J.A."/>
            <person name="Kelly M.S."/>
            <person name="Lemon K.P."/>
        </authorList>
    </citation>
    <scope>NUCLEOTIDE SEQUENCE</scope>
    <source>
        <strain evidence="9">KPL2654</strain>
    </source>
</reference>
<dbReference type="NCBIfam" id="TIGR00084">
    <property type="entry name" value="ruvA"/>
    <property type="match status" value="1"/>
</dbReference>
<dbReference type="InterPro" id="IPR010994">
    <property type="entry name" value="RuvA_2-like"/>
</dbReference>
<evidence type="ECO:0000256" key="6">
    <source>
        <dbReference type="HAMAP-Rule" id="MF_00031"/>
    </source>
</evidence>
<evidence type="ECO:0000256" key="5">
    <source>
        <dbReference type="ARBA" id="ARBA00023204"/>
    </source>
</evidence>
<comment type="caution">
    <text evidence="6">Lacks conserved residue(s) required for the propagation of feature annotation.</text>
</comment>
<comment type="function">
    <text evidence="6">The RuvA-RuvB-RuvC complex processes Holliday junction (HJ) DNA during genetic recombination and DNA repair, while the RuvA-RuvB complex plays an important role in the rescue of blocked DNA replication forks via replication fork reversal (RFR). RuvA specifically binds to HJ cruciform DNA, conferring on it an open structure. The RuvB hexamer acts as an ATP-dependent pump, pulling dsDNA into and through the RuvAB complex. HJ branch migration allows RuvC to scan DNA until it finds its consensus sequence, where it cleaves and resolves the cruciform DNA.</text>
</comment>
<name>A0AAP4F6D1_9CORY</name>
<dbReference type="SUPFAM" id="SSF46929">
    <property type="entry name" value="DNA helicase RuvA subunit, C-terminal domain"/>
    <property type="match status" value="1"/>
</dbReference>
<dbReference type="Pfam" id="PF07499">
    <property type="entry name" value="RuvA_C"/>
    <property type="match status" value="1"/>
</dbReference>
<sequence>MIASLRGTVIDIGLNAAVLECAGVGYRVIATPRTLGILRRGEDAFILTTLAVKEDSMTLYGFTDSGDQEMFTVLQSVSGFGPKLAMTSLSVMNAEELATAISAGEAKTLQRIPGIGKRVAERLIVELKDKVAQWQPSSTGTDAVGTEHGPAGVAGEPSAALSEQVVAALIGLGFGEKQATAAVDKVVAQQPDADSSLVLRAALAELGPKK</sequence>
<feature type="domain" description="Holliday junction DNA helicase RuvA C-terminal" evidence="8">
    <location>
        <begin position="162"/>
        <end position="206"/>
    </location>
</feature>
<dbReference type="GO" id="GO:0016787">
    <property type="term" value="F:hydrolase activity"/>
    <property type="evidence" value="ECO:0007669"/>
    <property type="project" value="UniProtKB-KW"/>
</dbReference>
<evidence type="ECO:0000313" key="9">
    <source>
        <dbReference type="EMBL" id="MDK4325360.1"/>
    </source>
</evidence>
<dbReference type="SUPFAM" id="SSF50249">
    <property type="entry name" value="Nucleic acid-binding proteins"/>
    <property type="match status" value="1"/>
</dbReference>
<dbReference type="Pfam" id="PF14520">
    <property type="entry name" value="HHH_5"/>
    <property type="match status" value="1"/>
</dbReference>
<dbReference type="GO" id="GO:0009379">
    <property type="term" value="C:Holliday junction helicase complex"/>
    <property type="evidence" value="ECO:0007669"/>
    <property type="project" value="InterPro"/>
</dbReference>
<evidence type="ECO:0000256" key="1">
    <source>
        <dbReference type="ARBA" id="ARBA00022490"/>
    </source>
</evidence>
<evidence type="ECO:0000256" key="4">
    <source>
        <dbReference type="ARBA" id="ARBA00023172"/>
    </source>
</evidence>
<keyword evidence="2 6" id="KW-0227">DNA damage</keyword>
<evidence type="ECO:0000256" key="2">
    <source>
        <dbReference type="ARBA" id="ARBA00022763"/>
    </source>
</evidence>
<dbReference type="RefSeq" id="WP_049167685.1">
    <property type="nucleotide sequence ID" value="NZ_CP068160.1"/>
</dbReference>
<dbReference type="Gene3D" id="2.40.50.140">
    <property type="entry name" value="Nucleic acid-binding proteins"/>
    <property type="match status" value="1"/>
</dbReference>
<evidence type="ECO:0000256" key="3">
    <source>
        <dbReference type="ARBA" id="ARBA00023125"/>
    </source>
</evidence>
<dbReference type="GO" id="GO:0009378">
    <property type="term" value="F:four-way junction helicase activity"/>
    <property type="evidence" value="ECO:0007669"/>
    <property type="project" value="InterPro"/>
</dbReference>
<keyword evidence="1 6" id="KW-0963">Cytoplasm</keyword>
<dbReference type="InterPro" id="IPR000085">
    <property type="entry name" value="RuvA"/>
</dbReference>
<proteinExistence type="inferred from homology"/>
<dbReference type="InterPro" id="IPR036267">
    <property type="entry name" value="RuvA_C_sf"/>
</dbReference>
<evidence type="ECO:0000259" key="8">
    <source>
        <dbReference type="Pfam" id="PF07499"/>
    </source>
</evidence>
<keyword evidence="3 6" id="KW-0238">DNA-binding</keyword>
<dbReference type="InterPro" id="IPR011114">
    <property type="entry name" value="RuvA_C"/>
</dbReference>
<keyword evidence="5 6" id="KW-0234">DNA repair</keyword>
<feature type="domain" description="DNA helicase Holliday junction RuvA type" evidence="7">
    <location>
        <begin position="1"/>
        <end position="61"/>
    </location>
</feature>
<dbReference type="EMBL" id="JASNVP010000002">
    <property type="protein sequence ID" value="MDK4325360.1"/>
    <property type="molecule type" value="Genomic_DNA"/>
</dbReference>
<evidence type="ECO:0000259" key="7">
    <source>
        <dbReference type="Pfam" id="PF01330"/>
    </source>
</evidence>
<dbReference type="GO" id="GO:0005737">
    <property type="term" value="C:cytoplasm"/>
    <property type="evidence" value="ECO:0007669"/>
    <property type="project" value="UniProtKB-SubCell"/>
</dbReference>
<dbReference type="AlphaFoldDB" id="A0AAP4F6D1"/>
<organism evidence="9 10">
    <name type="scientific">Corynebacterium propinquum</name>
    <dbReference type="NCBI Taxonomy" id="43769"/>
    <lineage>
        <taxon>Bacteria</taxon>
        <taxon>Bacillati</taxon>
        <taxon>Actinomycetota</taxon>
        <taxon>Actinomycetes</taxon>
        <taxon>Mycobacteriales</taxon>
        <taxon>Corynebacteriaceae</taxon>
        <taxon>Corynebacterium</taxon>
    </lineage>
</organism>
<dbReference type="GO" id="GO:0006281">
    <property type="term" value="P:DNA repair"/>
    <property type="evidence" value="ECO:0007669"/>
    <property type="project" value="UniProtKB-UniRule"/>
</dbReference>
<dbReference type="InterPro" id="IPR013849">
    <property type="entry name" value="DNA_helicase_Holl-junc_RuvA_I"/>
</dbReference>
<comment type="caution">
    <text evidence="9">The sequence shown here is derived from an EMBL/GenBank/DDBJ whole genome shotgun (WGS) entry which is preliminary data.</text>
</comment>
<feature type="region of interest" description="Domain III" evidence="6">
    <location>
        <begin position="154"/>
        <end position="210"/>
    </location>
</feature>
<gene>
    <name evidence="6 9" type="primary">ruvA</name>
    <name evidence="9" type="ORF">QPX54_02370</name>
</gene>
<accession>A0AAP4F6D1</accession>
<dbReference type="Gene3D" id="1.10.150.20">
    <property type="entry name" value="5' to 3' exonuclease, C-terminal subdomain"/>
    <property type="match status" value="1"/>
</dbReference>
<dbReference type="GO" id="GO:0005524">
    <property type="term" value="F:ATP binding"/>
    <property type="evidence" value="ECO:0007669"/>
    <property type="project" value="InterPro"/>
</dbReference>
<keyword evidence="9" id="KW-0378">Hydrolase</keyword>
<protein>
    <recommendedName>
        <fullName evidence="6">Holliday junction branch migration complex subunit RuvA</fullName>
    </recommendedName>
</protein>
<comment type="subunit">
    <text evidence="6">Homotetramer. Forms an RuvA(8)-RuvB(12)-Holliday junction (HJ) complex. HJ DNA is sandwiched between 2 RuvA tetramers; dsDNA enters through RuvA and exits via RuvB. An RuvB hexamer assembles on each DNA strand where it exits the tetramer. Each RuvB hexamer is contacted by two RuvA subunits (via domain III) on 2 adjacent RuvB subunits; this complex drives branch migration. In the full resolvosome a probable DNA-RuvA(4)-RuvB(12)-RuvC(2) complex forms which resolves the HJ.</text>
</comment>
<dbReference type="GO" id="GO:0006310">
    <property type="term" value="P:DNA recombination"/>
    <property type="evidence" value="ECO:0007669"/>
    <property type="project" value="UniProtKB-UniRule"/>
</dbReference>
<dbReference type="GO" id="GO:0000400">
    <property type="term" value="F:four-way junction DNA binding"/>
    <property type="evidence" value="ECO:0007669"/>
    <property type="project" value="UniProtKB-UniRule"/>
</dbReference>
<comment type="similarity">
    <text evidence="6">Belongs to the RuvA family.</text>
</comment>
<dbReference type="HAMAP" id="MF_00031">
    <property type="entry name" value="DNA_HJ_migration_RuvA"/>
    <property type="match status" value="1"/>
</dbReference>
<comment type="domain">
    <text evidence="6">Has three domains with a flexible linker between the domains II and III and assumes an 'L' shape. Domain III is highly mobile and contacts RuvB.</text>
</comment>
<comment type="subcellular location">
    <subcellularLocation>
        <location evidence="6">Cytoplasm</location>
    </subcellularLocation>
</comment>
<keyword evidence="4 6" id="KW-0233">DNA recombination</keyword>
<dbReference type="Proteomes" id="UP001226160">
    <property type="component" value="Unassembled WGS sequence"/>
</dbReference>
<dbReference type="SUPFAM" id="SSF47781">
    <property type="entry name" value="RuvA domain 2-like"/>
    <property type="match status" value="1"/>
</dbReference>
<dbReference type="Pfam" id="PF01330">
    <property type="entry name" value="RuvA_N"/>
    <property type="match status" value="1"/>
</dbReference>
<dbReference type="Gene3D" id="1.10.8.10">
    <property type="entry name" value="DNA helicase RuvA subunit, C-terminal domain"/>
    <property type="match status" value="1"/>
</dbReference>